<protein>
    <submittedName>
        <fullName evidence="1">Uncharacterized protein</fullName>
    </submittedName>
</protein>
<name>A0A9Q1K3F0_9CARY</name>
<dbReference type="Proteomes" id="UP001153076">
    <property type="component" value="Unassembled WGS sequence"/>
</dbReference>
<dbReference type="OrthoDB" id="1830040at2759"/>
<reference evidence="1" key="1">
    <citation type="submission" date="2022-04" db="EMBL/GenBank/DDBJ databases">
        <title>Carnegiea gigantea Genome sequencing and assembly v2.</title>
        <authorList>
            <person name="Copetti D."/>
            <person name="Sanderson M.J."/>
            <person name="Burquez A."/>
            <person name="Wojciechowski M.F."/>
        </authorList>
    </citation>
    <scope>NUCLEOTIDE SEQUENCE</scope>
    <source>
        <strain evidence="1">SGP5-SGP5p</strain>
        <tissue evidence="1">Aerial part</tissue>
    </source>
</reference>
<evidence type="ECO:0000313" key="2">
    <source>
        <dbReference type="Proteomes" id="UP001153076"/>
    </source>
</evidence>
<evidence type="ECO:0000313" key="1">
    <source>
        <dbReference type="EMBL" id="KAJ8436070.1"/>
    </source>
</evidence>
<proteinExistence type="predicted"/>
<dbReference type="EMBL" id="JAKOGI010000368">
    <property type="protein sequence ID" value="KAJ8436070.1"/>
    <property type="molecule type" value="Genomic_DNA"/>
</dbReference>
<dbReference type="AlphaFoldDB" id="A0A9Q1K3F0"/>
<organism evidence="1 2">
    <name type="scientific">Carnegiea gigantea</name>
    <dbReference type="NCBI Taxonomy" id="171969"/>
    <lineage>
        <taxon>Eukaryota</taxon>
        <taxon>Viridiplantae</taxon>
        <taxon>Streptophyta</taxon>
        <taxon>Embryophyta</taxon>
        <taxon>Tracheophyta</taxon>
        <taxon>Spermatophyta</taxon>
        <taxon>Magnoliopsida</taxon>
        <taxon>eudicotyledons</taxon>
        <taxon>Gunneridae</taxon>
        <taxon>Pentapetalae</taxon>
        <taxon>Caryophyllales</taxon>
        <taxon>Cactineae</taxon>
        <taxon>Cactaceae</taxon>
        <taxon>Cactoideae</taxon>
        <taxon>Echinocereeae</taxon>
        <taxon>Carnegiea</taxon>
    </lineage>
</organism>
<comment type="caution">
    <text evidence="1">The sequence shown here is derived from an EMBL/GenBank/DDBJ whole genome shotgun (WGS) entry which is preliminary data.</text>
</comment>
<keyword evidence="2" id="KW-1185">Reference proteome</keyword>
<sequence length="160" mass="18558">MISLRDINIDKYRSIDMFRDMTSSTRENAVKLPKFLGSRWYPPSRENQSWLLSTDGDYIIEFGAADDEESDYDNSEDSDFRECQSYEFEESESFSLDEKDDLELENESLDDIGLGIDIQLHMTLGHVHINDDVGENILIVKKWLRYPGKASCALEIRMGR</sequence>
<gene>
    <name evidence="1" type="ORF">Cgig2_000366</name>
</gene>
<accession>A0A9Q1K3F0</accession>